<dbReference type="SUPFAM" id="SSF49478">
    <property type="entry name" value="Cna protein B-type domain"/>
    <property type="match status" value="1"/>
</dbReference>
<dbReference type="AlphaFoldDB" id="A0A9D2MWB7"/>
<keyword evidence="1" id="KW-0812">Transmembrane</keyword>
<feature type="transmembrane region" description="Helical" evidence="1">
    <location>
        <begin position="250"/>
        <end position="273"/>
    </location>
</feature>
<dbReference type="Proteomes" id="UP000826793">
    <property type="component" value="Unassembled WGS sequence"/>
</dbReference>
<evidence type="ECO:0000313" key="4">
    <source>
        <dbReference type="Proteomes" id="UP000826793"/>
    </source>
</evidence>
<sequence>MRFQEQGEIFSGVEFRLYQVATSHTEGTLSPTEDFAKYSLSLTYASASQWRALSQTIEGYVTRDKLTPLQTAASSSVGLVRFSDLPPGLYWIAGDSCSRDGTVYKPSPILITLPQQDPEFQKPVTSVEVSGKVEEEHPDTSTLWKVTKVWKDAEGDEEYPSSVQIQLLKNGTVVDTITLQESKGWSYTWESTEAEASWQVVEEQVPEGYTVTTERRGTCFTVTNTKVSPDPQEPLSSSTPVSGLPQTGTLWWAMLPLAGAGLLLLFLGCLLTWRQGGPHGG</sequence>
<reference evidence="3" key="1">
    <citation type="journal article" date="2021" name="PeerJ">
        <title>Extensive microbial diversity within the chicken gut microbiome revealed by metagenomics and culture.</title>
        <authorList>
            <person name="Gilroy R."/>
            <person name="Ravi A."/>
            <person name="Getino M."/>
            <person name="Pursley I."/>
            <person name="Horton D.L."/>
            <person name="Alikhan N.F."/>
            <person name="Baker D."/>
            <person name="Gharbi K."/>
            <person name="Hall N."/>
            <person name="Watson M."/>
            <person name="Adriaenssens E.M."/>
            <person name="Foster-Nyarko E."/>
            <person name="Jarju S."/>
            <person name="Secka A."/>
            <person name="Antonio M."/>
            <person name="Oren A."/>
            <person name="Chaudhuri R.R."/>
            <person name="La Ragione R."/>
            <person name="Hildebrand F."/>
            <person name="Pallen M.J."/>
        </authorList>
    </citation>
    <scope>NUCLEOTIDE SEQUENCE</scope>
    <source>
        <strain evidence="3">CHK185-1770</strain>
    </source>
</reference>
<comment type="caution">
    <text evidence="3">The sequence shown here is derived from an EMBL/GenBank/DDBJ whole genome shotgun (WGS) entry which is preliminary data.</text>
</comment>
<feature type="domain" description="CNA-B" evidence="2">
    <location>
        <begin position="145"/>
        <end position="225"/>
    </location>
</feature>
<dbReference type="CDD" id="cd00222">
    <property type="entry name" value="CollagenBindB"/>
    <property type="match status" value="1"/>
</dbReference>
<keyword evidence="1" id="KW-0472">Membrane</keyword>
<keyword evidence="1" id="KW-1133">Transmembrane helix</keyword>
<evidence type="ECO:0000313" key="3">
    <source>
        <dbReference type="EMBL" id="HJB97795.1"/>
    </source>
</evidence>
<gene>
    <name evidence="3" type="ORF">H9710_04360</name>
</gene>
<accession>A0A9D2MWB7</accession>
<protein>
    <submittedName>
        <fullName evidence="3">Cna B-type domain-containing protein</fullName>
    </submittedName>
</protein>
<dbReference type="InterPro" id="IPR008454">
    <property type="entry name" value="Collagen-bd_Cna-like_B-typ_dom"/>
</dbReference>
<reference evidence="3" key="2">
    <citation type="submission" date="2021-04" db="EMBL/GenBank/DDBJ databases">
        <authorList>
            <person name="Gilroy R."/>
        </authorList>
    </citation>
    <scope>NUCLEOTIDE SEQUENCE</scope>
    <source>
        <strain evidence="3">CHK185-1770</strain>
    </source>
</reference>
<dbReference type="Gene3D" id="2.60.40.10">
    <property type="entry name" value="Immunoglobulins"/>
    <property type="match status" value="1"/>
</dbReference>
<dbReference type="Gene3D" id="2.60.40.1140">
    <property type="entry name" value="Collagen-binding surface protein Cna, B-type domain"/>
    <property type="match status" value="1"/>
</dbReference>
<dbReference type="Pfam" id="PF05738">
    <property type="entry name" value="Cna_B"/>
    <property type="match status" value="1"/>
</dbReference>
<organism evidence="3 4">
    <name type="scientific">Candidatus Acutalibacter pullicola</name>
    <dbReference type="NCBI Taxonomy" id="2838417"/>
    <lineage>
        <taxon>Bacteria</taxon>
        <taxon>Bacillati</taxon>
        <taxon>Bacillota</taxon>
        <taxon>Clostridia</taxon>
        <taxon>Eubacteriales</taxon>
        <taxon>Acutalibacteraceae</taxon>
        <taxon>Acutalibacter</taxon>
    </lineage>
</organism>
<proteinExistence type="predicted"/>
<dbReference type="InterPro" id="IPR013783">
    <property type="entry name" value="Ig-like_fold"/>
</dbReference>
<evidence type="ECO:0000259" key="2">
    <source>
        <dbReference type="Pfam" id="PF05738"/>
    </source>
</evidence>
<dbReference type="EMBL" id="DWXG01000036">
    <property type="protein sequence ID" value="HJB97795.1"/>
    <property type="molecule type" value="Genomic_DNA"/>
</dbReference>
<evidence type="ECO:0000256" key="1">
    <source>
        <dbReference type="SAM" id="Phobius"/>
    </source>
</evidence>
<name>A0A9D2MWB7_9FIRM</name>